<comment type="subcellular location">
    <subcellularLocation>
        <location evidence="1">Membrane</location>
        <topology evidence="1">Multi-pass membrane protein</topology>
    </subcellularLocation>
</comment>
<keyword evidence="5 10" id="KW-0472">Membrane</keyword>
<keyword evidence="4 8" id="KW-0297">G-protein coupled receptor</keyword>
<evidence type="ECO:0000256" key="1">
    <source>
        <dbReference type="ARBA" id="ARBA00004141"/>
    </source>
</evidence>
<dbReference type="EMBL" id="JARQWQ010000030">
    <property type="protein sequence ID" value="KAK2561981.1"/>
    <property type="molecule type" value="Genomic_DNA"/>
</dbReference>
<evidence type="ECO:0000256" key="3">
    <source>
        <dbReference type="ARBA" id="ARBA00022989"/>
    </source>
</evidence>
<keyword evidence="13" id="KW-1185">Reference proteome</keyword>
<keyword evidence="7 8" id="KW-0807">Transducer</keyword>
<dbReference type="PANTHER" id="PTHR45695:SF9">
    <property type="entry name" value="LEUCOKININ RECEPTOR"/>
    <property type="match status" value="1"/>
</dbReference>
<evidence type="ECO:0000259" key="11">
    <source>
        <dbReference type="PROSITE" id="PS50262"/>
    </source>
</evidence>
<feature type="region of interest" description="Disordered" evidence="9">
    <location>
        <begin position="457"/>
        <end position="479"/>
    </location>
</feature>
<feature type="transmembrane region" description="Helical" evidence="10">
    <location>
        <begin position="63"/>
        <end position="86"/>
    </location>
</feature>
<evidence type="ECO:0000256" key="10">
    <source>
        <dbReference type="SAM" id="Phobius"/>
    </source>
</evidence>
<organism evidence="12 13">
    <name type="scientific">Acropora cervicornis</name>
    <name type="common">Staghorn coral</name>
    <dbReference type="NCBI Taxonomy" id="6130"/>
    <lineage>
        <taxon>Eukaryota</taxon>
        <taxon>Metazoa</taxon>
        <taxon>Cnidaria</taxon>
        <taxon>Anthozoa</taxon>
        <taxon>Hexacorallia</taxon>
        <taxon>Scleractinia</taxon>
        <taxon>Astrocoeniina</taxon>
        <taxon>Acroporidae</taxon>
        <taxon>Acropora</taxon>
    </lineage>
</organism>
<dbReference type="Pfam" id="PF00001">
    <property type="entry name" value="7tm_1"/>
    <property type="match status" value="1"/>
</dbReference>
<name>A0AAD9QJD0_ACRCE</name>
<dbReference type="SUPFAM" id="SSF81321">
    <property type="entry name" value="Family A G protein-coupled receptor-like"/>
    <property type="match status" value="1"/>
</dbReference>
<evidence type="ECO:0000256" key="6">
    <source>
        <dbReference type="ARBA" id="ARBA00023170"/>
    </source>
</evidence>
<dbReference type="GO" id="GO:0005886">
    <property type="term" value="C:plasma membrane"/>
    <property type="evidence" value="ECO:0007669"/>
    <property type="project" value="TreeGrafter"/>
</dbReference>
<dbReference type="PROSITE" id="PS50262">
    <property type="entry name" value="G_PROTEIN_RECEP_F1_2"/>
    <property type="match status" value="1"/>
</dbReference>
<dbReference type="AlphaFoldDB" id="A0AAD9QJD0"/>
<dbReference type="FunFam" id="1.20.1070.10:FF:000291">
    <property type="entry name" value="Predicted protein"/>
    <property type="match status" value="1"/>
</dbReference>
<evidence type="ECO:0000256" key="5">
    <source>
        <dbReference type="ARBA" id="ARBA00023136"/>
    </source>
</evidence>
<reference evidence="12" key="2">
    <citation type="journal article" date="2023" name="Science">
        <title>Genomic signatures of disease resistance in endangered staghorn corals.</title>
        <authorList>
            <person name="Vollmer S.V."/>
            <person name="Selwyn J.D."/>
            <person name="Despard B.A."/>
            <person name="Roesel C.L."/>
        </authorList>
    </citation>
    <scope>NUCLEOTIDE SEQUENCE</scope>
    <source>
        <strain evidence="12">K2</strain>
    </source>
</reference>
<feature type="transmembrane region" description="Helical" evidence="10">
    <location>
        <begin position="106"/>
        <end position="124"/>
    </location>
</feature>
<dbReference type="Gene3D" id="1.20.1070.10">
    <property type="entry name" value="Rhodopsin 7-helix transmembrane proteins"/>
    <property type="match status" value="1"/>
</dbReference>
<gene>
    <name evidence="12" type="ORF">P5673_014717</name>
</gene>
<keyword evidence="3 10" id="KW-1133">Transmembrane helix</keyword>
<feature type="transmembrane region" description="Helical" evidence="10">
    <location>
        <begin position="25"/>
        <end position="51"/>
    </location>
</feature>
<dbReference type="PROSITE" id="PS00237">
    <property type="entry name" value="G_PROTEIN_RECEP_F1_1"/>
    <property type="match status" value="1"/>
</dbReference>
<evidence type="ECO:0000313" key="12">
    <source>
        <dbReference type="EMBL" id="KAK2561981.1"/>
    </source>
</evidence>
<feature type="compositionally biased region" description="Basic and acidic residues" evidence="9">
    <location>
        <begin position="349"/>
        <end position="359"/>
    </location>
</feature>
<feature type="transmembrane region" description="Helical" evidence="10">
    <location>
        <begin position="242"/>
        <end position="261"/>
    </location>
</feature>
<feature type="transmembrane region" description="Helical" evidence="10">
    <location>
        <begin position="281"/>
        <end position="304"/>
    </location>
</feature>
<dbReference type="PRINTS" id="PR00237">
    <property type="entry name" value="GPCRRHODOPSN"/>
</dbReference>
<feature type="region of interest" description="Disordered" evidence="9">
    <location>
        <begin position="331"/>
        <end position="359"/>
    </location>
</feature>
<feature type="transmembrane region" description="Helical" evidence="10">
    <location>
        <begin position="198"/>
        <end position="221"/>
    </location>
</feature>
<keyword evidence="6 8" id="KW-0675">Receptor</keyword>
<dbReference type="SMART" id="SM01381">
    <property type="entry name" value="7TM_GPCR_Srsx"/>
    <property type="match status" value="1"/>
</dbReference>
<comment type="similarity">
    <text evidence="8">Belongs to the G-protein coupled receptor 1 family.</text>
</comment>
<sequence length="479" mass="54172">MADQNGTPAINTTTAPSATGNPLSVVIALSIANIVSILLGTLGNLLVIVSVIINRNMRSTTNFFVASLAAADLVVTASCMPLFYIYNVLTWPDWPFGKAGCSILSYLVHMSVMASALSLLSISYDRFLSVFFPMRKFITKNRAKMLVASIWFVSPLLLLPSLLHHDVKHTIKDNKTEVMCVESWDTEQELRSYQLYRVFFYFLFVLQISVLYFLIGFRLYTRQQPGEQTCQNKAKELLNKRKIIKMLFLVVALFTLCWLPYIINKLLNIFPPRPGFVAPTLFVSVGNFLGLLNSVANPLVYAVLNKNFRTAFKNALRCNCNYEVEQRRRTVSKLTKQTTKRRQSESLTADDHRRKNSRRFENPISNLANRVGGGGDRMRGLSFSSLGQETIIVELKDADDWDSQPRRDSDSRRVCFENELFNSTNSERQRFGSYLQNGTHNMNQEAAVELSNGISSRGRSEGFLTPIDKNTHSNGGFDE</sequence>
<protein>
    <submittedName>
        <fullName evidence="12">QRFP-like peptide receptor</fullName>
    </submittedName>
</protein>
<feature type="domain" description="G-protein coupled receptors family 1 profile" evidence="11">
    <location>
        <begin position="43"/>
        <end position="301"/>
    </location>
</feature>
<dbReference type="InterPro" id="IPR000276">
    <property type="entry name" value="GPCR_Rhodpsn"/>
</dbReference>
<evidence type="ECO:0000256" key="2">
    <source>
        <dbReference type="ARBA" id="ARBA00022692"/>
    </source>
</evidence>
<comment type="caution">
    <text evidence="12">The sequence shown here is derived from an EMBL/GenBank/DDBJ whole genome shotgun (WGS) entry which is preliminary data.</text>
</comment>
<evidence type="ECO:0000256" key="7">
    <source>
        <dbReference type="ARBA" id="ARBA00023224"/>
    </source>
</evidence>
<evidence type="ECO:0000256" key="9">
    <source>
        <dbReference type="SAM" id="MobiDB-lite"/>
    </source>
</evidence>
<evidence type="ECO:0000313" key="13">
    <source>
        <dbReference type="Proteomes" id="UP001249851"/>
    </source>
</evidence>
<dbReference type="PANTHER" id="PTHR45695">
    <property type="entry name" value="LEUCOKININ RECEPTOR-RELATED"/>
    <property type="match status" value="1"/>
</dbReference>
<dbReference type="Proteomes" id="UP001249851">
    <property type="component" value="Unassembled WGS sequence"/>
</dbReference>
<dbReference type="InterPro" id="IPR017452">
    <property type="entry name" value="GPCR_Rhodpsn_7TM"/>
</dbReference>
<keyword evidence="2 8" id="KW-0812">Transmembrane</keyword>
<feature type="transmembrane region" description="Helical" evidence="10">
    <location>
        <begin position="145"/>
        <end position="163"/>
    </location>
</feature>
<evidence type="ECO:0000256" key="8">
    <source>
        <dbReference type="RuleBase" id="RU000688"/>
    </source>
</evidence>
<dbReference type="GO" id="GO:0004930">
    <property type="term" value="F:G protein-coupled receptor activity"/>
    <property type="evidence" value="ECO:0007669"/>
    <property type="project" value="UniProtKB-KW"/>
</dbReference>
<accession>A0AAD9QJD0</accession>
<evidence type="ECO:0000256" key="4">
    <source>
        <dbReference type="ARBA" id="ARBA00023040"/>
    </source>
</evidence>
<proteinExistence type="inferred from homology"/>
<reference evidence="12" key="1">
    <citation type="journal article" date="2023" name="G3 (Bethesda)">
        <title>Whole genome assembly and annotation of the endangered Caribbean coral Acropora cervicornis.</title>
        <authorList>
            <person name="Selwyn J.D."/>
            <person name="Vollmer S.V."/>
        </authorList>
    </citation>
    <scope>NUCLEOTIDE SEQUENCE</scope>
    <source>
        <strain evidence="12">K2</strain>
    </source>
</reference>